<accession>A0AA38CDR8</accession>
<dbReference type="CDD" id="cd00167">
    <property type="entry name" value="SANT"/>
    <property type="match status" value="1"/>
</dbReference>
<dbReference type="GO" id="GO:0003677">
    <property type="term" value="F:DNA binding"/>
    <property type="evidence" value="ECO:0007669"/>
    <property type="project" value="UniProtKB-KW"/>
</dbReference>
<organism evidence="7 8">
    <name type="scientific">Taxus chinensis</name>
    <name type="common">Chinese yew</name>
    <name type="synonym">Taxus wallichiana var. chinensis</name>
    <dbReference type="NCBI Taxonomy" id="29808"/>
    <lineage>
        <taxon>Eukaryota</taxon>
        <taxon>Viridiplantae</taxon>
        <taxon>Streptophyta</taxon>
        <taxon>Embryophyta</taxon>
        <taxon>Tracheophyta</taxon>
        <taxon>Spermatophyta</taxon>
        <taxon>Pinopsida</taxon>
        <taxon>Pinidae</taxon>
        <taxon>Conifers II</taxon>
        <taxon>Cupressales</taxon>
        <taxon>Taxaceae</taxon>
        <taxon>Taxus</taxon>
    </lineage>
</organism>
<dbReference type="PROSITE" id="PS51294">
    <property type="entry name" value="HTH_MYB"/>
    <property type="match status" value="1"/>
</dbReference>
<evidence type="ECO:0000256" key="3">
    <source>
        <dbReference type="ARBA" id="ARBA00023125"/>
    </source>
</evidence>
<dbReference type="Pfam" id="PF00249">
    <property type="entry name" value="Myb_DNA-binding"/>
    <property type="match status" value="1"/>
</dbReference>
<dbReference type="PROSITE" id="PS50090">
    <property type="entry name" value="MYB_LIKE"/>
    <property type="match status" value="1"/>
</dbReference>
<evidence type="ECO:0000259" key="6">
    <source>
        <dbReference type="PROSITE" id="PS51294"/>
    </source>
</evidence>
<dbReference type="EMBL" id="JAHRHJ020000010">
    <property type="protein sequence ID" value="KAH9297241.1"/>
    <property type="molecule type" value="Genomic_DNA"/>
</dbReference>
<keyword evidence="1" id="KW-0677">Repeat</keyword>
<dbReference type="InterPro" id="IPR001005">
    <property type="entry name" value="SANT/Myb"/>
</dbReference>
<keyword evidence="8" id="KW-1185">Reference proteome</keyword>
<evidence type="ECO:0000313" key="8">
    <source>
        <dbReference type="Proteomes" id="UP000824469"/>
    </source>
</evidence>
<keyword evidence="3" id="KW-0238">DNA-binding</keyword>
<dbReference type="SUPFAM" id="SSF46689">
    <property type="entry name" value="Homeodomain-like"/>
    <property type="match status" value="1"/>
</dbReference>
<evidence type="ECO:0000313" key="7">
    <source>
        <dbReference type="EMBL" id="KAH9297241.1"/>
    </source>
</evidence>
<dbReference type="Proteomes" id="UP000824469">
    <property type="component" value="Unassembled WGS sequence"/>
</dbReference>
<dbReference type="OMA" id="HMNIDID"/>
<proteinExistence type="predicted"/>
<dbReference type="SMART" id="SM00717">
    <property type="entry name" value="SANT"/>
    <property type="match status" value="1"/>
</dbReference>
<dbReference type="AlphaFoldDB" id="A0AA38CDR8"/>
<gene>
    <name evidence="7" type="ORF">KI387_028923</name>
</gene>
<sequence length="332" mass="37854">LKRCGKSCRLRWVNYLRPNIKHGRYSEEEENIICSLYISIGSRWSFIASHMSGRTDNDIKNYWNTTLKKKLLGNPKDNQEDRRRLLAAAAKHTEVNWLRRYVPPEANITTNACGTQLQGEEYHMKMNMNDPFVNLGPEIAPQLFEEIDCVEPSTIADTSPSSQSPRFQFNFQQTFVPDHDSSFKDPIERLQNTLIDPSNNMNIMSISQMNPSNFITSNKNHASQLIPAQDSYRSETVSPLVEYTTFMENHECPTVLPEIASPSISCGSVDENLHQLAWMSTVNAENDSNLDYEFLMDWNDVLSSTKNNCSSQMLDQMEANYGCGPFVDGQLI</sequence>
<evidence type="ECO:0000256" key="1">
    <source>
        <dbReference type="ARBA" id="ARBA00022737"/>
    </source>
</evidence>
<dbReference type="InterPro" id="IPR017930">
    <property type="entry name" value="Myb_dom"/>
</dbReference>
<feature type="non-terminal residue" evidence="7">
    <location>
        <position position="332"/>
    </location>
</feature>
<keyword evidence="4" id="KW-0804">Transcription</keyword>
<dbReference type="InterPro" id="IPR009057">
    <property type="entry name" value="Homeodomain-like_sf"/>
</dbReference>
<evidence type="ECO:0000259" key="5">
    <source>
        <dbReference type="PROSITE" id="PS50090"/>
    </source>
</evidence>
<name>A0AA38CDR8_TAXCH</name>
<keyword evidence="2" id="KW-0805">Transcription regulation</keyword>
<protein>
    <submittedName>
        <fullName evidence="7">Uncharacterized protein</fullName>
    </submittedName>
</protein>
<feature type="domain" description="Myb-like" evidence="5">
    <location>
        <begin position="17"/>
        <end position="67"/>
    </location>
</feature>
<evidence type="ECO:0000256" key="2">
    <source>
        <dbReference type="ARBA" id="ARBA00023015"/>
    </source>
</evidence>
<feature type="domain" description="HTH myb-type" evidence="6">
    <location>
        <begin position="17"/>
        <end position="71"/>
    </location>
</feature>
<reference evidence="7 8" key="1">
    <citation type="journal article" date="2021" name="Nat. Plants">
        <title>The Taxus genome provides insights into paclitaxel biosynthesis.</title>
        <authorList>
            <person name="Xiong X."/>
            <person name="Gou J."/>
            <person name="Liao Q."/>
            <person name="Li Y."/>
            <person name="Zhou Q."/>
            <person name="Bi G."/>
            <person name="Li C."/>
            <person name="Du R."/>
            <person name="Wang X."/>
            <person name="Sun T."/>
            <person name="Guo L."/>
            <person name="Liang H."/>
            <person name="Lu P."/>
            <person name="Wu Y."/>
            <person name="Zhang Z."/>
            <person name="Ro D.K."/>
            <person name="Shang Y."/>
            <person name="Huang S."/>
            <person name="Yan J."/>
        </authorList>
    </citation>
    <scope>NUCLEOTIDE SEQUENCE [LARGE SCALE GENOMIC DNA]</scope>
    <source>
        <strain evidence="7">Ta-2019</strain>
    </source>
</reference>
<comment type="caution">
    <text evidence="7">The sequence shown here is derived from an EMBL/GenBank/DDBJ whole genome shotgun (WGS) entry which is preliminary data.</text>
</comment>
<dbReference type="PANTHER" id="PTHR48000:SF46">
    <property type="entry name" value="TRANSCRIPTION FACTOR MYB36"/>
    <property type="match status" value="1"/>
</dbReference>
<evidence type="ECO:0000256" key="4">
    <source>
        <dbReference type="ARBA" id="ARBA00023163"/>
    </source>
</evidence>
<dbReference type="Gene3D" id="1.10.10.60">
    <property type="entry name" value="Homeodomain-like"/>
    <property type="match status" value="2"/>
</dbReference>
<dbReference type="PANTHER" id="PTHR48000">
    <property type="entry name" value="OS09G0431300 PROTEIN"/>
    <property type="match status" value="1"/>
</dbReference>